<feature type="non-terminal residue" evidence="2">
    <location>
        <position position="1"/>
    </location>
</feature>
<comment type="caution">
    <text evidence="2">The sequence shown here is derived from an EMBL/GenBank/DDBJ whole genome shotgun (WGS) entry which is preliminary data.</text>
</comment>
<evidence type="ECO:0000313" key="3">
    <source>
        <dbReference type="Proteomes" id="UP000265520"/>
    </source>
</evidence>
<evidence type="ECO:0000313" key="2">
    <source>
        <dbReference type="EMBL" id="MCI39086.1"/>
    </source>
</evidence>
<evidence type="ECO:0000259" key="1">
    <source>
        <dbReference type="Pfam" id="PF10551"/>
    </source>
</evidence>
<accession>A0A392RU37</accession>
<sequence length="96" mass="10609">PLFEIVGCTSTDKTFGLGFVWALQQVQMLLMDEDSGPNVIVTDRDAALMSAIPNVFLNATPLVCRFHVKKNVSARCSALCKIKHGRMRSRGKSLTR</sequence>
<dbReference type="EMBL" id="LXQA010263442">
    <property type="protein sequence ID" value="MCI39086.1"/>
    <property type="molecule type" value="Genomic_DNA"/>
</dbReference>
<dbReference type="AlphaFoldDB" id="A0A392RU37"/>
<dbReference type="InterPro" id="IPR018289">
    <property type="entry name" value="MULE_transposase_dom"/>
</dbReference>
<feature type="domain" description="MULE transposase" evidence="1">
    <location>
        <begin position="18"/>
        <end position="71"/>
    </location>
</feature>
<proteinExistence type="predicted"/>
<reference evidence="2 3" key="1">
    <citation type="journal article" date="2018" name="Front. Plant Sci.">
        <title>Red Clover (Trifolium pratense) and Zigzag Clover (T. medium) - A Picture of Genomic Similarities and Differences.</title>
        <authorList>
            <person name="Dluhosova J."/>
            <person name="Istvanek J."/>
            <person name="Nedelnik J."/>
            <person name="Repkova J."/>
        </authorList>
    </citation>
    <scope>NUCLEOTIDE SEQUENCE [LARGE SCALE GENOMIC DNA]</scope>
    <source>
        <strain evidence="3">cv. 10/8</strain>
        <tissue evidence="2">Leaf</tissue>
    </source>
</reference>
<dbReference type="Pfam" id="PF10551">
    <property type="entry name" value="MULE"/>
    <property type="match status" value="1"/>
</dbReference>
<protein>
    <submittedName>
        <fullName evidence="2">Protein FAR1-RELATED SEQUENCE 5-like</fullName>
    </submittedName>
</protein>
<dbReference type="Proteomes" id="UP000265520">
    <property type="component" value="Unassembled WGS sequence"/>
</dbReference>
<name>A0A392RU37_9FABA</name>
<organism evidence="2 3">
    <name type="scientific">Trifolium medium</name>
    <dbReference type="NCBI Taxonomy" id="97028"/>
    <lineage>
        <taxon>Eukaryota</taxon>
        <taxon>Viridiplantae</taxon>
        <taxon>Streptophyta</taxon>
        <taxon>Embryophyta</taxon>
        <taxon>Tracheophyta</taxon>
        <taxon>Spermatophyta</taxon>
        <taxon>Magnoliopsida</taxon>
        <taxon>eudicotyledons</taxon>
        <taxon>Gunneridae</taxon>
        <taxon>Pentapetalae</taxon>
        <taxon>rosids</taxon>
        <taxon>fabids</taxon>
        <taxon>Fabales</taxon>
        <taxon>Fabaceae</taxon>
        <taxon>Papilionoideae</taxon>
        <taxon>50 kb inversion clade</taxon>
        <taxon>NPAAA clade</taxon>
        <taxon>Hologalegina</taxon>
        <taxon>IRL clade</taxon>
        <taxon>Trifolieae</taxon>
        <taxon>Trifolium</taxon>
    </lineage>
</organism>
<keyword evidence="3" id="KW-1185">Reference proteome</keyword>